<dbReference type="Proteomes" id="UP000198217">
    <property type="component" value="Chromosome I"/>
</dbReference>
<dbReference type="EMBL" id="LT607750">
    <property type="protein sequence ID" value="SCG46861.1"/>
    <property type="molecule type" value="Genomic_DNA"/>
</dbReference>
<dbReference type="AlphaFoldDB" id="A0A1C5HMR3"/>
<dbReference type="InterPro" id="IPR048711">
    <property type="entry name" value="WHD_Rv2258c"/>
</dbReference>
<gene>
    <name evidence="3" type="ORF">GA0070609_1842</name>
</gene>
<dbReference type="InterPro" id="IPR029063">
    <property type="entry name" value="SAM-dependent_MTases_sf"/>
</dbReference>
<name>A0A1C5HMR3_9ACTN</name>
<dbReference type="PANTHER" id="PTHR45128">
    <property type="entry name" value="METHYLTRANSFERASE TYPE 11"/>
    <property type="match status" value="1"/>
</dbReference>
<dbReference type="CDD" id="cd02440">
    <property type="entry name" value="AdoMet_MTases"/>
    <property type="match status" value="1"/>
</dbReference>
<dbReference type="SUPFAM" id="SSF46785">
    <property type="entry name" value="Winged helix' DNA-binding domain"/>
    <property type="match status" value="1"/>
</dbReference>
<dbReference type="Gene3D" id="1.10.10.10">
    <property type="entry name" value="Winged helix-like DNA-binding domain superfamily/Winged helix DNA-binding domain"/>
    <property type="match status" value="1"/>
</dbReference>
<dbReference type="Pfam" id="PF13847">
    <property type="entry name" value="Methyltransf_31"/>
    <property type="match status" value="1"/>
</dbReference>
<reference evidence="3 4" key="1">
    <citation type="submission" date="2016-06" db="EMBL/GenBank/DDBJ databases">
        <authorList>
            <person name="Kjaerup R.B."/>
            <person name="Dalgaard T.S."/>
            <person name="Juul-Madsen H.R."/>
        </authorList>
    </citation>
    <scope>NUCLEOTIDE SEQUENCE [LARGE SCALE GENOMIC DNA]</scope>
    <source>
        <strain evidence="3 4">DSM 43904</strain>
    </source>
</reference>
<protein>
    <submittedName>
        <fullName evidence="3">Methyltransferase domain-containing protein</fullName>
    </submittedName>
</protein>
<organism evidence="3 4">
    <name type="scientific">Micromonospora echinaurantiaca</name>
    <dbReference type="NCBI Taxonomy" id="47857"/>
    <lineage>
        <taxon>Bacteria</taxon>
        <taxon>Bacillati</taxon>
        <taxon>Actinomycetota</taxon>
        <taxon>Actinomycetes</taxon>
        <taxon>Micromonosporales</taxon>
        <taxon>Micromonosporaceae</taxon>
        <taxon>Micromonospora</taxon>
    </lineage>
</organism>
<evidence type="ECO:0000313" key="3">
    <source>
        <dbReference type="EMBL" id="SCG46861.1"/>
    </source>
</evidence>
<keyword evidence="3" id="KW-0808">Transferase</keyword>
<evidence type="ECO:0000259" key="1">
    <source>
        <dbReference type="Pfam" id="PF13847"/>
    </source>
</evidence>
<keyword evidence="4" id="KW-1185">Reference proteome</keyword>
<dbReference type="InterPro" id="IPR036388">
    <property type="entry name" value="WH-like_DNA-bd_sf"/>
</dbReference>
<dbReference type="GO" id="GO:0008168">
    <property type="term" value="F:methyltransferase activity"/>
    <property type="evidence" value="ECO:0007669"/>
    <property type="project" value="UniProtKB-KW"/>
</dbReference>
<dbReference type="InterPro" id="IPR036390">
    <property type="entry name" value="WH_DNA-bd_sf"/>
</dbReference>
<dbReference type="Gene3D" id="3.40.50.150">
    <property type="entry name" value="Vaccinia Virus protein VP39"/>
    <property type="match status" value="1"/>
</dbReference>
<dbReference type="GO" id="GO:0032259">
    <property type="term" value="P:methylation"/>
    <property type="evidence" value="ECO:0007669"/>
    <property type="project" value="UniProtKB-KW"/>
</dbReference>
<dbReference type="RefSeq" id="WP_088993411.1">
    <property type="nucleotide sequence ID" value="NZ_LT607750.1"/>
</dbReference>
<sequence>MTPGGGARAQAQALGGRLFQASLAAAELMTVYLGVRLGLYEALAKGPATAAEFADRAGIAPRYATEWLEQQAAAGIVTVDDVTVPADRRRYTLPEGHRMALTDTGGPWAVAPLSVLPVGGIAPALPRLAEAMRAGTGVPPDAYGEALRAAQAGMNRSVFTDLLPGWLRGALPDVHQALRRPGAAIADVGCGTGTSTLVLARTYPLARVHGFDRDADALAAARAAVPAAAADRVRFTAVDLAASAVDPAEHADPAGAAGFDLVCVLDALHDMARPVEVLAACRAMLKPTGAVLLMEPRAAERFTAPADETERFIYTVSLLHCLPQSLVDEGSVGTGAVLRPETVRRHATAAGFARATVLDVAHRFHRLYRLDLH</sequence>
<dbReference type="InterPro" id="IPR025714">
    <property type="entry name" value="Methyltranfer_dom"/>
</dbReference>
<proteinExistence type="predicted"/>
<feature type="domain" description="S-adenosylmethionine-dependent methyltransferase Rv2258c-like winged HTH" evidence="2">
    <location>
        <begin position="29"/>
        <end position="102"/>
    </location>
</feature>
<dbReference type="Pfam" id="PF21320">
    <property type="entry name" value="WHD_Rv2258c"/>
    <property type="match status" value="1"/>
</dbReference>
<keyword evidence="3" id="KW-0489">Methyltransferase</keyword>
<accession>A0A1C5HMR3</accession>
<feature type="domain" description="Methyltransferase" evidence="1">
    <location>
        <begin position="182"/>
        <end position="311"/>
    </location>
</feature>
<evidence type="ECO:0000313" key="4">
    <source>
        <dbReference type="Proteomes" id="UP000198217"/>
    </source>
</evidence>
<dbReference type="SUPFAM" id="SSF53335">
    <property type="entry name" value="S-adenosyl-L-methionine-dependent methyltransferases"/>
    <property type="match status" value="1"/>
</dbReference>
<evidence type="ECO:0000259" key="2">
    <source>
        <dbReference type="Pfam" id="PF21320"/>
    </source>
</evidence>
<dbReference type="InterPro" id="IPR053173">
    <property type="entry name" value="SAM-binding_MTase"/>
</dbReference>